<dbReference type="KEGG" id="bhc:JFL75_19040"/>
<dbReference type="AlphaFoldDB" id="A0A7T7XMB1"/>
<dbReference type="RefSeq" id="WP_215626306.1">
    <property type="nucleotide sequence ID" value="NZ_CP067089.2"/>
</dbReference>
<sequence>MGFYGRSNRMLIEQEILKGELRDCQIVECDLSGLAAGPSLWNEVELRDLHANDIRFEGTRIAKSFFYRSSFMRARFTDTAIRTATLDGLTLIRSRWQGCSVSESIFKNLCLQRAEFLGCRISGSTFADFEALDAAIENTVIAHSGFSISYGSGMNGFSGGTIRNCLFYNCRFEGFPLRGAALDSCAFIYCSGEIGDDMDCSNVAGLGLRGGRISPMPIKSRNEASGLLARFI</sequence>
<evidence type="ECO:0000313" key="1">
    <source>
        <dbReference type="EMBL" id="QQO09001.1"/>
    </source>
</evidence>
<reference evidence="1" key="1">
    <citation type="submission" date="2021-01" db="EMBL/GenBank/DDBJ databases">
        <title>Description of Breznakiella homolactica.</title>
        <authorList>
            <person name="Song Y."/>
            <person name="Brune A."/>
        </authorList>
    </citation>
    <scope>NUCLEOTIDE SEQUENCE</scope>
    <source>
        <strain evidence="1">RmG30</strain>
    </source>
</reference>
<dbReference type="EMBL" id="CP067089">
    <property type="protein sequence ID" value="QQO09001.1"/>
    <property type="molecule type" value="Genomic_DNA"/>
</dbReference>
<dbReference type="Gene3D" id="2.160.20.80">
    <property type="entry name" value="E3 ubiquitin-protein ligase SopA"/>
    <property type="match status" value="2"/>
</dbReference>
<dbReference type="SUPFAM" id="SSF141571">
    <property type="entry name" value="Pentapeptide repeat-like"/>
    <property type="match status" value="1"/>
</dbReference>
<dbReference type="Proteomes" id="UP000595917">
    <property type="component" value="Chromosome"/>
</dbReference>
<name>A0A7T7XMB1_9SPIR</name>
<gene>
    <name evidence="1" type="ORF">JFL75_19040</name>
</gene>
<organism evidence="1 2">
    <name type="scientific">Breznakiella homolactica</name>
    <dbReference type="NCBI Taxonomy" id="2798577"/>
    <lineage>
        <taxon>Bacteria</taxon>
        <taxon>Pseudomonadati</taxon>
        <taxon>Spirochaetota</taxon>
        <taxon>Spirochaetia</taxon>
        <taxon>Spirochaetales</taxon>
        <taxon>Breznakiellaceae</taxon>
        <taxon>Breznakiella</taxon>
    </lineage>
</organism>
<evidence type="ECO:0000313" key="2">
    <source>
        <dbReference type="Proteomes" id="UP000595917"/>
    </source>
</evidence>
<keyword evidence="2" id="KW-1185">Reference proteome</keyword>
<protein>
    <submittedName>
        <fullName evidence="1">Pentapeptide repeat-containing protein</fullName>
    </submittedName>
</protein>
<accession>A0A7T7XMB1</accession>
<proteinExistence type="predicted"/>